<dbReference type="EMBL" id="BMJO01000003">
    <property type="protein sequence ID" value="GGE53912.1"/>
    <property type="molecule type" value="Genomic_DNA"/>
</dbReference>
<comment type="caution">
    <text evidence="1">The sequence shown here is derived from an EMBL/GenBank/DDBJ whole genome shotgun (WGS) entry which is preliminary data.</text>
</comment>
<protein>
    <submittedName>
        <fullName evidence="1">Uncharacterized protein</fullName>
    </submittedName>
</protein>
<keyword evidence="2" id="KW-1185">Reference proteome</keyword>
<accession>A0ABQ1SRJ6</accession>
<evidence type="ECO:0000313" key="1">
    <source>
        <dbReference type="EMBL" id="GGE53912.1"/>
    </source>
</evidence>
<proteinExistence type="predicted"/>
<sequence length="66" mass="7356">MAKSGASFDSVFGGEISKFLEISFLQEPITIINSNITILNIQGFLDLDFSRIDFDLVKQTYAHTVV</sequence>
<evidence type="ECO:0000313" key="2">
    <source>
        <dbReference type="Proteomes" id="UP000622648"/>
    </source>
</evidence>
<gene>
    <name evidence="1" type="ORF">GCM10011413_20350</name>
</gene>
<dbReference type="Proteomes" id="UP000622648">
    <property type="component" value="Unassembled WGS sequence"/>
</dbReference>
<organism evidence="1 2">
    <name type="scientific">Pedobacter psychrotolerans</name>
    <dbReference type="NCBI Taxonomy" id="1843235"/>
    <lineage>
        <taxon>Bacteria</taxon>
        <taxon>Pseudomonadati</taxon>
        <taxon>Bacteroidota</taxon>
        <taxon>Sphingobacteriia</taxon>
        <taxon>Sphingobacteriales</taxon>
        <taxon>Sphingobacteriaceae</taxon>
        <taxon>Pedobacter</taxon>
    </lineage>
</organism>
<name>A0ABQ1SRJ6_9SPHI</name>
<reference evidence="2" key="1">
    <citation type="journal article" date="2019" name="Int. J. Syst. Evol. Microbiol.">
        <title>The Global Catalogue of Microorganisms (GCM) 10K type strain sequencing project: providing services to taxonomists for standard genome sequencing and annotation.</title>
        <authorList>
            <consortium name="The Broad Institute Genomics Platform"/>
            <consortium name="The Broad Institute Genome Sequencing Center for Infectious Disease"/>
            <person name="Wu L."/>
            <person name="Ma J."/>
        </authorList>
    </citation>
    <scope>NUCLEOTIDE SEQUENCE [LARGE SCALE GENOMIC DNA]</scope>
    <source>
        <strain evidence="2">CGMCC 1.15644</strain>
    </source>
</reference>